<accession>A0A0Q4B775</accession>
<dbReference type="InterPro" id="IPR052029">
    <property type="entry name" value="PpiD_chaperone"/>
</dbReference>
<dbReference type="Gene3D" id="3.10.50.40">
    <property type="match status" value="1"/>
</dbReference>
<dbReference type="GO" id="GO:0003755">
    <property type="term" value="F:peptidyl-prolyl cis-trans isomerase activity"/>
    <property type="evidence" value="ECO:0007669"/>
    <property type="project" value="UniProtKB-KW"/>
</dbReference>
<keyword evidence="6 12" id="KW-0472">Membrane</keyword>
<name>A0A0Q4B775_9BACT</name>
<dbReference type="STRING" id="1702214.AL399_06405"/>
<protein>
    <recommendedName>
        <fullName evidence="9">Periplasmic chaperone PpiD</fullName>
    </recommendedName>
    <alternativeName>
        <fullName evidence="10">Periplasmic folding chaperone</fullName>
    </alternativeName>
</protein>
<dbReference type="Pfam" id="PF13623">
    <property type="entry name" value="SurA_N_2"/>
    <property type="match status" value="1"/>
</dbReference>
<sequence>MATLETLRNKAGVFVAVIIGLALLSFILSDLLGSGRSIFSADDMEVGRVDGTSISYPVFQQQADQQLQLLQAMQGNQGNSEMLGQQVREQVWQRFVRQQVLDRECDRLGLAFTNEELSGYILGNEVHPVVKQLFTNPQTGEFSRDQLVNFLQNLDEGVSPEQKAYWLEVERELRDELAMKKYVTLVTKGLGVTKFENDFRAALLSNSVDAAYVYKSYDSQPDSLFKVTEEQAKSYYQENRERFKQGELRDLAYVTFPLTPAEYDFQMAREALEKLIPEFSETADPGAYATQNGDTPYTDRWESPKNLPAGLATWAEENVPEGTVSGVEQAGNEYLVARLVARKSLPDSAQAQHILFSYQKYPQERAKELADSILNLVKSGANFAELARQYSDDPGSKEKGGDLGWFAQGVMVPPFNDACFLGKRGDRVIVESQFGVHVIEVLGQKGSSEMVKVAILSQKVEAGNQTYQQVFNQASSFATEVHVARPSWVASLFGAGKERVVKAENLFDSVAQARSVQKRIANKVDGNLTRVGALENSREMVRWAFEAKPGDVSKVFELGNEFAVALLVRVAPSKDGYATFEAVKSEAQQGALQELKKAALIKQFEAQASTADVQVLASALGESVKRAQGVTFNGYSFGSEGYEPAAVGVGSSLAVSQLANGVAGNTGLFAIVAEEVHANPTAQEDDIASRQSDLRKRAEYETYESLKSMATIVDRRARFF</sequence>
<organism evidence="14 15">
    <name type="scientific">Candidatus [Bacteroides] periocalifornicus</name>
    <dbReference type="NCBI Taxonomy" id="1702214"/>
    <lineage>
        <taxon>Bacteria</taxon>
        <taxon>Pseudomonadati</taxon>
        <taxon>Bacteroidota</taxon>
    </lineage>
</organism>
<keyword evidence="2" id="KW-1003">Cell membrane</keyword>
<evidence type="ECO:0000256" key="2">
    <source>
        <dbReference type="ARBA" id="ARBA00022475"/>
    </source>
</evidence>
<dbReference type="InterPro" id="IPR023058">
    <property type="entry name" value="PPIase_PpiC_CS"/>
</dbReference>
<dbReference type="PROSITE" id="PS01096">
    <property type="entry name" value="PPIC_PPIASE_1"/>
    <property type="match status" value="1"/>
</dbReference>
<keyword evidence="3" id="KW-0997">Cell inner membrane</keyword>
<keyword evidence="7" id="KW-0143">Chaperone</keyword>
<dbReference type="PATRIC" id="fig|1702214.3.peg.579"/>
<comment type="similarity">
    <text evidence="8">Belongs to the PpiD chaperone family.</text>
</comment>
<evidence type="ECO:0000256" key="1">
    <source>
        <dbReference type="ARBA" id="ARBA00004382"/>
    </source>
</evidence>
<evidence type="ECO:0000256" key="7">
    <source>
        <dbReference type="ARBA" id="ARBA00023186"/>
    </source>
</evidence>
<keyword evidence="15" id="KW-1185">Reference proteome</keyword>
<dbReference type="Proteomes" id="UP000054172">
    <property type="component" value="Unassembled WGS sequence"/>
</dbReference>
<evidence type="ECO:0000313" key="14">
    <source>
        <dbReference type="EMBL" id="KQM08612.1"/>
    </source>
</evidence>
<keyword evidence="11" id="KW-0413">Isomerase</keyword>
<keyword evidence="11" id="KW-0697">Rotamase</keyword>
<keyword evidence="4 12" id="KW-0812">Transmembrane</keyword>
<proteinExistence type="inferred from homology"/>
<evidence type="ECO:0000313" key="15">
    <source>
        <dbReference type="Proteomes" id="UP000054172"/>
    </source>
</evidence>
<evidence type="ECO:0000256" key="8">
    <source>
        <dbReference type="ARBA" id="ARBA00038408"/>
    </source>
</evidence>
<comment type="subcellular location">
    <subcellularLocation>
        <location evidence="1">Cell inner membrane</location>
        <topology evidence="1">Single-pass type II membrane protein</topology>
        <orientation evidence="1">Periplasmic side</orientation>
    </subcellularLocation>
</comment>
<evidence type="ECO:0000256" key="5">
    <source>
        <dbReference type="ARBA" id="ARBA00022989"/>
    </source>
</evidence>
<dbReference type="SUPFAM" id="SSF109998">
    <property type="entry name" value="Triger factor/SurA peptide-binding domain-like"/>
    <property type="match status" value="1"/>
</dbReference>
<evidence type="ECO:0000256" key="4">
    <source>
        <dbReference type="ARBA" id="ARBA00022692"/>
    </source>
</evidence>
<dbReference type="SUPFAM" id="SSF54534">
    <property type="entry name" value="FKBP-like"/>
    <property type="match status" value="1"/>
</dbReference>
<dbReference type="InterPro" id="IPR027304">
    <property type="entry name" value="Trigger_fact/SurA_dom_sf"/>
</dbReference>
<evidence type="ECO:0000256" key="3">
    <source>
        <dbReference type="ARBA" id="ARBA00022519"/>
    </source>
</evidence>
<dbReference type="AlphaFoldDB" id="A0A0Q4B775"/>
<comment type="caution">
    <text evidence="14">The sequence shown here is derived from an EMBL/GenBank/DDBJ whole genome shotgun (WGS) entry which is preliminary data.</text>
</comment>
<feature type="transmembrane region" description="Helical" evidence="12">
    <location>
        <begin position="12"/>
        <end position="32"/>
    </location>
</feature>
<dbReference type="Pfam" id="PF13616">
    <property type="entry name" value="Rotamase_3"/>
    <property type="match status" value="1"/>
</dbReference>
<gene>
    <name evidence="14" type="ORF">AL399_06405</name>
</gene>
<dbReference type="EMBL" id="LIIK01000029">
    <property type="protein sequence ID" value="KQM08612.1"/>
    <property type="molecule type" value="Genomic_DNA"/>
</dbReference>
<dbReference type="PANTHER" id="PTHR47529">
    <property type="entry name" value="PEPTIDYL-PROLYL CIS-TRANS ISOMERASE D"/>
    <property type="match status" value="1"/>
</dbReference>
<evidence type="ECO:0000256" key="12">
    <source>
        <dbReference type="SAM" id="Phobius"/>
    </source>
</evidence>
<dbReference type="InterPro" id="IPR000297">
    <property type="entry name" value="PPIase_PpiC"/>
</dbReference>
<dbReference type="PROSITE" id="PS50198">
    <property type="entry name" value="PPIC_PPIASE_2"/>
    <property type="match status" value="1"/>
</dbReference>
<feature type="domain" description="PpiC" evidence="13">
    <location>
        <begin position="346"/>
        <end position="443"/>
    </location>
</feature>
<evidence type="ECO:0000256" key="6">
    <source>
        <dbReference type="ARBA" id="ARBA00023136"/>
    </source>
</evidence>
<dbReference type="InterPro" id="IPR046357">
    <property type="entry name" value="PPIase_dom_sf"/>
</dbReference>
<dbReference type="PANTHER" id="PTHR47529:SF1">
    <property type="entry name" value="PERIPLASMIC CHAPERONE PPID"/>
    <property type="match status" value="1"/>
</dbReference>
<evidence type="ECO:0000256" key="10">
    <source>
        <dbReference type="ARBA" id="ARBA00042775"/>
    </source>
</evidence>
<keyword evidence="5 12" id="KW-1133">Transmembrane helix</keyword>
<evidence type="ECO:0000259" key="13">
    <source>
        <dbReference type="PROSITE" id="PS50198"/>
    </source>
</evidence>
<evidence type="ECO:0000256" key="11">
    <source>
        <dbReference type="PROSITE-ProRule" id="PRU00278"/>
    </source>
</evidence>
<dbReference type="GO" id="GO:0005886">
    <property type="term" value="C:plasma membrane"/>
    <property type="evidence" value="ECO:0007669"/>
    <property type="project" value="UniProtKB-SubCell"/>
</dbReference>
<reference evidence="14" key="1">
    <citation type="submission" date="2015-08" db="EMBL/GenBank/DDBJ databases">
        <title>Candidatus Bacteriodes Periocalifornicus.</title>
        <authorList>
            <person name="McLean J.S."/>
            <person name="Kelley S."/>
        </authorList>
    </citation>
    <scope>NUCLEOTIDE SEQUENCE [LARGE SCALE GENOMIC DNA]</scope>
    <source>
        <strain evidence="14">12B</strain>
    </source>
</reference>
<evidence type="ECO:0000256" key="9">
    <source>
        <dbReference type="ARBA" id="ARBA00040743"/>
    </source>
</evidence>